<dbReference type="SMART" id="SM00267">
    <property type="entry name" value="GGDEF"/>
    <property type="match status" value="1"/>
</dbReference>
<dbReference type="RefSeq" id="WP_345927580.1">
    <property type="nucleotide sequence ID" value="NZ_JBDIVF010000004.1"/>
</dbReference>
<evidence type="ECO:0000256" key="2">
    <source>
        <dbReference type="ARBA" id="ARBA00034247"/>
    </source>
</evidence>
<protein>
    <recommendedName>
        <fullName evidence="1">diguanylate cyclase</fullName>
        <ecNumber evidence="1">2.7.7.65</ecNumber>
    </recommendedName>
</protein>
<dbReference type="PANTHER" id="PTHR45138">
    <property type="entry name" value="REGULATORY COMPONENTS OF SENSORY TRANSDUCTION SYSTEM"/>
    <property type="match status" value="1"/>
</dbReference>
<accession>A0ABV2CRW4</accession>
<proteinExistence type="predicted"/>
<comment type="caution">
    <text evidence="4">The sequence shown here is derived from an EMBL/GenBank/DDBJ whole genome shotgun (WGS) entry which is preliminary data.</text>
</comment>
<dbReference type="CDD" id="cd01949">
    <property type="entry name" value="GGDEF"/>
    <property type="match status" value="1"/>
</dbReference>
<dbReference type="Pfam" id="PF00990">
    <property type="entry name" value="GGDEF"/>
    <property type="match status" value="1"/>
</dbReference>
<dbReference type="Gene3D" id="3.30.70.270">
    <property type="match status" value="1"/>
</dbReference>
<dbReference type="GO" id="GO:0052621">
    <property type="term" value="F:diguanylate cyclase activity"/>
    <property type="evidence" value="ECO:0007669"/>
    <property type="project" value="UniProtKB-EC"/>
</dbReference>
<dbReference type="InterPro" id="IPR000160">
    <property type="entry name" value="GGDEF_dom"/>
</dbReference>
<sequence>MRTEVALLRLLKKLQSLEASRDRLAIAESLVVAALEVLDARFALLHGFRSTPNGYLTAPVAWAVAGGESATTSLDHLDFEDTHLAAEPLLEECAHSESGIAVSEIDSEYVLIFAVGPIGCPVAMVEAHCQERPSDELSDCVHELLHIYSEHIGLLDYAELDTLTRLNNRKTFDDNFDRFIELAGMSTPVAPDDTEAPQQCWLAVLDIDKFKRINDGFGHLFGDEVLIRVADLMRKTFRSNDKLFRFGGEEFVVLLRFVTADNAERVLERFREAVETYEFPQVGQVTCSVGFARIDPTLTPAEILGRADDALYFCKQNGRNQVRSFERLIAEGLLQAPSATPAATQDIQADIDALFD</sequence>
<dbReference type="EC" id="2.7.7.65" evidence="1"/>
<dbReference type="PANTHER" id="PTHR45138:SF9">
    <property type="entry name" value="DIGUANYLATE CYCLASE DGCM-RELATED"/>
    <property type="match status" value="1"/>
</dbReference>
<keyword evidence="5" id="KW-1185">Reference proteome</keyword>
<evidence type="ECO:0000259" key="3">
    <source>
        <dbReference type="PROSITE" id="PS50887"/>
    </source>
</evidence>
<gene>
    <name evidence="4" type="ORF">ABVT11_12545</name>
</gene>
<comment type="catalytic activity">
    <reaction evidence="2">
        <text>2 GTP = 3',3'-c-di-GMP + 2 diphosphate</text>
        <dbReference type="Rhea" id="RHEA:24898"/>
        <dbReference type="ChEBI" id="CHEBI:33019"/>
        <dbReference type="ChEBI" id="CHEBI:37565"/>
        <dbReference type="ChEBI" id="CHEBI:58805"/>
        <dbReference type="EC" id="2.7.7.65"/>
    </reaction>
</comment>
<feature type="domain" description="GGDEF" evidence="3">
    <location>
        <begin position="198"/>
        <end position="327"/>
    </location>
</feature>
<evidence type="ECO:0000256" key="1">
    <source>
        <dbReference type="ARBA" id="ARBA00012528"/>
    </source>
</evidence>
<dbReference type="Proteomes" id="UP001548590">
    <property type="component" value="Unassembled WGS sequence"/>
</dbReference>
<dbReference type="InterPro" id="IPR043128">
    <property type="entry name" value="Rev_trsase/Diguanyl_cyclase"/>
</dbReference>
<keyword evidence="4" id="KW-0808">Transferase</keyword>
<dbReference type="PROSITE" id="PS50887">
    <property type="entry name" value="GGDEF"/>
    <property type="match status" value="1"/>
</dbReference>
<dbReference type="InterPro" id="IPR029787">
    <property type="entry name" value="Nucleotide_cyclase"/>
</dbReference>
<evidence type="ECO:0000313" key="4">
    <source>
        <dbReference type="EMBL" id="MET1490657.1"/>
    </source>
</evidence>
<dbReference type="NCBIfam" id="TIGR00254">
    <property type="entry name" value="GGDEF"/>
    <property type="match status" value="1"/>
</dbReference>
<dbReference type="InterPro" id="IPR050469">
    <property type="entry name" value="Diguanylate_Cyclase"/>
</dbReference>
<keyword evidence="4" id="KW-0548">Nucleotidyltransferase</keyword>
<organism evidence="4 5">
    <name type="scientific">Uliginosibacterium paludis</name>
    <dbReference type="NCBI Taxonomy" id="1615952"/>
    <lineage>
        <taxon>Bacteria</taxon>
        <taxon>Pseudomonadati</taxon>
        <taxon>Pseudomonadota</taxon>
        <taxon>Betaproteobacteria</taxon>
        <taxon>Rhodocyclales</taxon>
        <taxon>Zoogloeaceae</taxon>
        <taxon>Uliginosibacterium</taxon>
    </lineage>
</organism>
<name>A0ABV2CRW4_9RHOO</name>
<dbReference type="SUPFAM" id="SSF55073">
    <property type="entry name" value="Nucleotide cyclase"/>
    <property type="match status" value="1"/>
</dbReference>
<evidence type="ECO:0000313" key="5">
    <source>
        <dbReference type="Proteomes" id="UP001548590"/>
    </source>
</evidence>
<reference evidence="4 5" key="1">
    <citation type="submission" date="2024-07" db="EMBL/GenBank/DDBJ databases">
        <title>Uliginosibacterium paludis KCTC:42655.</title>
        <authorList>
            <person name="Kim M.K."/>
        </authorList>
    </citation>
    <scope>NUCLEOTIDE SEQUENCE [LARGE SCALE GENOMIC DNA]</scope>
    <source>
        <strain evidence="4 5">KCTC 42655</strain>
    </source>
</reference>
<dbReference type="EMBL" id="JBEWLZ010000006">
    <property type="protein sequence ID" value="MET1490657.1"/>
    <property type="molecule type" value="Genomic_DNA"/>
</dbReference>